<evidence type="ECO:0000313" key="2">
    <source>
        <dbReference type="Proteomes" id="UP000215335"/>
    </source>
</evidence>
<accession>A0A232EZZ9</accession>
<dbReference type="EMBL" id="NNAY01001472">
    <property type="protein sequence ID" value="OXU23847.1"/>
    <property type="molecule type" value="Genomic_DNA"/>
</dbReference>
<keyword evidence="2" id="KW-1185">Reference proteome</keyword>
<name>A0A232EZZ9_9HYME</name>
<comment type="caution">
    <text evidence="1">The sequence shown here is derived from an EMBL/GenBank/DDBJ whole genome shotgun (WGS) entry which is preliminary data.</text>
</comment>
<sequence length="83" mass="9128">MSLGCFPRRKSACVYSESSDETVESQDVFVESVEMSLNIVEAQWEEPAGAAGTEWDTVEVDTVVCYEAAGDDQPKCRACYYTG</sequence>
<dbReference type="AlphaFoldDB" id="A0A232EZZ9"/>
<gene>
    <name evidence="1" type="ORF">TSAR_007551</name>
</gene>
<protein>
    <submittedName>
        <fullName evidence="1">Uncharacterized protein</fullName>
    </submittedName>
</protein>
<proteinExistence type="predicted"/>
<reference evidence="1 2" key="1">
    <citation type="journal article" date="2017" name="Curr. Biol.">
        <title>The Evolution of Venom by Co-option of Single-Copy Genes.</title>
        <authorList>
            <person name="Martinson E.O."/>
            <person name="Mrinalini"/>
            <person name="Kelkar Y.D."/>
            <person name="Chang C.H."/>
            <person name="Werren J.H."/>
        </authorList>
    </citation>
    <scope>NUCLEOTIDE SEQUENCE [LARGE SCALE GENOMIC DNA]</scope>
    <source>
        <strain evidence="1 2">Alberta</strain>
        <tissue evidence="1">Whole body</tissue>
    </source>
</reference>
<evidence type="ECO:0000313" key="1">
    <source>
        <dbReference type="EMBL" id="OXU23847.1"/>
    </source>
</evidence>
<organism evidence="1 2">
    <name type="scientific">Trichomalopsis sarcophagae</name>
    <dbReference type="NCBI Taxonomy" id="543379"/>
    <lineage>
        <taxon>Eukaryota</taxon>
        <taxon>Metazoa</taxon>
        <taxon>Ecdysozoa</taxon>
        <taxon>Arthropoda</taxon>
        <taxon>Hexapoda</taxon>
        <taxon>Insecta</taxon>
        <taxon>Pterygota</taxon>
        <taxon>Neoptera</taxon>
        <taxon>Endopterygota</taxon>
        <taxon>Hymenoptera</taxon>
        <taxon>Apocrita</taxon>
        <taxon>Proctotrupomorpha</taxon>
        <taxon>Chalcidoidea</taxon>
        <taxon>Pteromalidae</taxon>
        <taxon>Pteromalinae</taxon>
        <taxon>Trichomalopsis</taxon>
    </lineage>
</organism>
<dbReference type="Proteomes" id="UP000215335">
    <property type="component" value="Unassembled WGS sequence"/>
</dbReference>